<dbReference type="Pfam" id="PF09223">
    <property type="entry name" value="ZinT"/>
    <property type="match status" value="1"/>
</dbReference>
<dbReference type="InterPro" id="IPR012674">
    <property type="entry name" value="Calycin"/>
</dbReference>
<protein>
    <submittedName>
        <fullName evidence="4">Metal-binding protein ZinT</fullName>
    </submittedName>
</protein>
<reference evidence="4 5" key="1">
    <citation type="journal article" date="2014" name="Arch. Microbiol.">
        <title>Bacillus mesophilum sp. nov., strain IITR-54T, a novel 4-chlorobiphenyl dechlorinating bacterium.</title>
        <authorList>
            <person name="Manickam N."/>
            <person name="Singh N.K."/>
            <person name="Bajaj A."/>
            <person name="Kumar R.M."/>
            <person name="Kaur G."/>
            <person name="Kaur N."/>
            <person name="Bala M."/>
            <person name="Kumar A."/>
            <person name="Mayilraj S."/>
        </authorList>
    </citation>
    <scope>NUCLEOTIDE SEQUENCE [LARGE SCALE GENOMIC DNA]</scope>
    <source>
        <strain evidence="4 5">IITR-54</strain>
    </source>
</reference>
<dbReference type="EMBL" id="WBOT01000004">
    <property type="protein sequence ID" value="KAB2331715.1"/>
    <property type="molecule type" value="Genomic_DNA"/>
</dbReference>
<evidence type="ECO:0000313" key="4">
    <source>
        <dbReference type="EMBL" id="KAB2331715.1"/>
    </source>
</evidence>
<keyword evidence="1" id="KW-0732">Signal</keyword>
<organism evidence="4 5">
    <name type="scientific">Bacillus mesophilum</name>
    <dbReference type="NCBI Taxonomy" id="1071718"/>
    <lineage>
        <taxon>Bacteria</taxon>
        <taxon>Bacillati</taxon>
        <taxon>Bacillota</taxon>
        <taxon>Bacilli</taxon>
        <taxon>Bacillales</taxon>
        <taxon>Bacillaceae</taxon>
        <taxon>Bacillus</taxon>
    </lineage>
</organism>
<dbReference type="GO" id="GO:0008270">
    <property type="term" value="F:zinc ion binding"/>
    <property type="evidence" value="ECO:0007669"/>
    <property type="project" value="InterPro"/>
</dbReference>
<feature type="domain" description="ZinT" evidence="3">
    <location>
        <begin position="155"/>
        <end position="334"/>
    </location>
</feature>
<comment type="caution">
    <text evidence="4">The sequence shown here is derived from an EMBL/GenBank/DDBJ whole genome shotgun (WGS) entry which is preliminary data.</text>
</comment>
<dbReference type="Proteomes" id="UP000441354">
    <property type="component" value="Unassembled WGS sequence"/>
</dbReference>
<dbReference type="InterPro" id="IPR015304">
    <property type="entry name" value="ZinT_dom"/>
</dbReference>
<dbReference type="RefSeq" id="WP_151574596.1">
    <property type="nucleotide sequence ID" value="NZ_WBOT01000004.1"/>
</dbReference>
<evidence type="ECO:0000256" key="1">
    <source>
        <dbReference type="ARBA" id="ARBA00022729"/>
    </source>
</evidence>
<dbReference type="AlphaFoldDB" id="A0A7V7RKC0"/>
<sequence length="334" mass="38393">MKSFFTRYIGALIAISVLGACQSGEIVKDTSNKVEENQSQSSIENDINEPNEIVAIAGLADHYHTGDTIELTAELEEDLEYDHWHWYTLAPNQDPENDDAWEVVPNNETKTFSGTATEDGEQIQARLFDNDHKIVAKSVPQIITIDDHHGSDYVSKRIYEGFFYFDEVGERELSDFAGDWQSVYPYLLNGELDEVMEVKAQNNDKKSKEDFIKQYQIAYETDVNRVVISDDSFTFYYDDGREVSAKYKSEGYEILERDAGNRQVRHVYKKSDDTKDMPTYMIFSDHNINTAPAHHFHLYFGEDRDALLAERTHFPTYYPSKLDGAGIVRDMLAH</sequence>
<name>A0A7V7RKC0_9BACI</name>
<evidence type="ECO:0000256" key="2">
    <source>
        <dbReference type="ARBA" id="ARBA00022833"/>
    </source>
</evidence>
<dbReference type="OrthoDB" id="9810636at2"/>
<evidence type="ECO:0000259" key="3">
    <source>
        <dbReference type="Pfam" id="PF09223"/>
    </source>
</evidence>
<gene>
    <name evidence="4" type="ORF">F7732_13665</name>
</gene>
<dbReference type="SUPFAM" id="SSF50814">
    <property type="entry name" value="Lipocalins"/>
    <property type="match status" value="1"/>
</dbReference>
<evidence type="ECO:0000313" key="5">
    <source>
        <dbReference type="Proteomes" id="UP000441354"/>
    </source>
</evidence>
<proteinExistence type="predicted"/>
<keyword evidence="5" id="KW-1185">Reference proteome</keyword>
<keyword evidence="2" id="KW-0862">Zinc</keyword>
<accession>A0A7V7RKC0</accession>
<dbReference type="PROSITE" id="PS51257">
    <property type="entry name" value="PROKAR_LIPOPROTEIN"/>
    <property type="match status" value="1"/>
</dbReference>
<dbReference type="Gene3D" id="2.40.128.20">
    <property type="match status" value="1"/>
</dbReference>